<protein>
    <submittedName>
        <fullName evidence="1">Uncharacterized protein</fullName>
    </submittedName>
</protein>
<organism evidence="1 2">
    <name type="scientific">Trichinella papuae</name>
    <dbReference type="NCBI Taxonomy" id="268474"/>
    <lineage>
        <taxon>Eukaryota</taxon>
        <taxon>Metazoa</taxon>
        <taxon>Ecdysozoa</taxon>
        <taxon>Nematoda</taxon>
        <taxon>Enoplea</taxon>
        <taxon>Dorylaimia</taxon>
        <taxon>Trichinellida</taxon>
        <taxon>Trichinellidae</taxon>
        <taxon>Trichinella</taxon>
    </lineage>
</organism>
<name>A0A0V1MB74_9BILA</name>
<evidence type="ECO:0000313" key="1">
    <source>
        <dbReference type="EMBL" id="KRZ68901.1"/>
    </source>
</evidence>
<dbReference type="EMBL" id="JYDO01000151">
    <property type="protein sequence ID" value="KRZ68901.1"/>
    <property type="molecule type" value="Genomic_DNA"/>
</dbReference>
<sequence>MKNARWTLPSYSTTAFIGTVGAGAYWSRTVKAFSTPLRGRSYHMEEQQAQNKNWAKRLSNLPKHCQDQEIPDQLKTSKSEEDFLVCQSASKHILVFATCSRFRLLVTRKASGMDGTFKIVPQWY</sequence>
<keyword evidence="2" id="KW-1185">Reference proteome</keyword>
<comment type="caution">
    <text evidence="1">The sequence shown here is derived from an EMBL/GenBank/DDBJ whole genome shotgun (WGS) entry which is preliminary data.</text>
</comment>
<reference evidence="1 2" key="1">
    <citation type="submission" date="2015-01" db="EMBL/GenBank/DDBJ databases">
        <title>Evolution of Trichinella species and genotypes.</title>
        <authorList>
            <person name="Korhonen P.K."/>
            <person name="Edoardo P."/>
            <person name="Giuseppe L.R."/>
            <person name="Gasser R.B."/>
        </authorList>
    </citation>
    <scope>NUCLEOTIDE SEQUENCE [LARGE SCALE GENOMIC DNA]</scope>
    <source>
        <strain evidence="1">ISS1980</strain>
    </source>
</reference>
<proteinExistence type="predicted"/>
<gene>
    <name evidence="1" type="ORF">T10_13577</name>
</gene>
<dbReference type="Proteomes" id="UP000054843">
    <property type="component" value="Unassembled WGS sequence"/>
</dbReference>
<evidence type="ECO:0000313" key="2">
    <source>
        <dbReference type="Proteomes" id="UP000054843"/>
    </source>
</evidence>
<accession>A0A0V1MB74</accession>
<dbReference type="AlphaFoldDB" id="A0A0V1MB74"/>